<reference evidence="3" key="1">
    <citation type="journal article" date="2019" name="Int. J. Syst. Evol. Microbiol.">
        <title>The Global Catalogue of Microorganisms (GCM) 10K type strain sequencing project: providing services to taxonomists for standard genome sequencing and annotation.</title>
        <authorList>
            <consortium name="The Broad Institute Genomics Platform"/>
            <consortium name="The Broad Institute Genome Sequencing Center for Infectious Disease"/>
            <person name="Wu L."/>
            <person name="Ma J."/>
        </authorList>
    </citation>
    <scope>NUCLEOTIDE SEQUENCE [LARGE SCALE GENOMIC DNA]</scope>
    <source>
        <strain evidence="3">CGMCC 4.7275</strain>
    </source>
</reference>
<evidence type="ECO:0000313" key="2">
    <source>
        <dbReference type="EMBL" id="GGJ82720.1"/>
    </source>
</evidence>
<dbReference type="SUPFAM" id="SSF47240">
    <property type="entry name" value="Ferritin-like"/>
    <property type="match status" value="1"/>
</dbReference>
<comment type="caution">
    <text evidence="2">The sequence shown here is derived from an EMBL/GenBank/DDBJ whole genome shotgun (WGS) entry which is preliminary data.</text>
</comment>
<protein>
    <recommendedName>
        <fullName evidence="1">Rhodanese domain-containing protein</fullName>
    </recommendedName>
</protein>
<organism evidence="2 3">
    <name type="scientific">Streptomyces camponoticapitis</name>
    <dbReference type="NCBI Taxonomy" id="1616125"/>
    <lineage>
        <taxon>Bacteria</taxon>
        <taxon>Bacillati</taxon>
        <taxon>Actinomycetota</taxon>
        <taxon>Actinomycetes</taxon>
        <taxon>Kitasatosporales</taxon>
        <taxon>Streptomycetaceae</taxon>
        <taxon>Streptomyces</taxon>
    </lineage>
</organism>
<dbReference type="InterPro" id="IPR009078">
    <property type="entry name" value="Ferritin-like_SF"/>
</dbReference>
<keyword evidence="3" id="KW-1185">Reference proteome</keyword>
<dbReference type="InterPro" id="IPR003251">
    <property type="entry name" value="Rr_diiron-bd_dom"/>
</dbReference>
<feature type="domain" description="Rhodanese" evidence="1">
    <location>
        <begin position="56"/>
        <end position="120"/>
    </location>
</feature>
<dbReference type="Gene3D" id="1.10.620.20">
    <property type="entry name" value="Ribonucleotide Reductase, subunit A"/>
    <property type="match status" value="1"/>
</dbReference>
<evidence type="ECO:0000313" key="3">
    <source>
        <dbReference type="Proteomes" id="UP000660265"/>
    </source>
</evidence>
<dbReference type="PROSITE" id="PS50206">
    <property type="entry name" value="RHODANESE_3"/>
    <property type="match status" value="1"/>
</dbReference>
<dbReference type="Pfam" id="PF02915">
    <property type="entry name" value="Rubrerythrin"/>
    <property type="match status" value="1"/>
</dbReference>
<dbReference type="RefSeq" id="WP_189106316.1">
    <property type="nucleotide sequence ID" value="NZ_BMMV01000003.1"/>
</dbReference>
<dbReference type="Proteomes" id="UP000660265">
    <property type="component" value="Unassembled WGS sequence"/>
</dbReference>
<name>A0ABQ2E080_9ACTN</name>
<dbReference type="CDD" id="cd00657">
    <property type="entry name" value="Ferritin_like"/>
    <property type="match status" value="1"/>
</dbReference>
<evidence type="ECO:0000259" key="1">
    <source>
        <dbReference type="PROSITE" id="PS50206"/>
    </source>
</evidence>
<proteinExistence type="predicted"/>
<dbReference type="InterPro" id="IPR012348">
    <property type="entry name" value="RNR-like"/>
</dbReference>
<sequence>MTTGINLGSGTDLAAGTDGVSTSKTRVVFVDCLPALTLGPQLSLARFGEIGLDRSTPDTFERYLHDLEPGTELAVAFIGGSGSSAPAAVRSLRGMRGFAKTRVYVVGDGAGGAVPGWAEVHDVEDIIAPAAFDGFGFADTVEIGMRAHGSLILDPLYTDFYLDMTWNKIFDWFETTRWDWRELDLDKLNPELMSAEEVDFLTEAAIIEFGTLPGAHNFLREWEGETSFSSWALSWGAEEARHSLVQARCLDKLGVKVRSKHALYKREPYPIGDTRVGTLMMNIISEARAAELYRALAAETKEPVVRGIWKLLGRDESRHARAFYVFTQELCDGNRESQIAALKMAYVWLADRSDGLKHPAGHFYPHSTSAKGVRRIETIQDGATDAADGKVLSMVRRLVEDDSIESSRDLKRKLRSLI</sequence>
<accession>A0ABQ2E080</accession>
<dbReference type="EMBL" id="BMMV01000003">
    <property type="protein sequence ID" value="GGJ82720.1"/>
    <property type="molecule type" value="Genomic_DNA"/>
</dbReference>
<dbReference type="InterPro" id="IPR001763">
    <property type="entry name" value="Rhodanese-like_dom"/>
</dbReference>
<gene>
    <name evidence="2" type="ORF">GCM10011583_12910</name>
</gene>